<sequence>MTDIIYNVLTRPIPSDPDKIDAYHLAKVAKDAKVKRIEDDDPNPNQEKPEQNSKNNKGETKGQSKDQGKESDANDHGERVNEDEHGRGKYKDKDGVEHLDIFV</sequence>
<dbReference type="Proteomes" id="UP000239007">
    <property type="component" value="Unassembled WGS sequence"/>
</dbReference>
<organism evidence="2 3">
    <name type="scientific">Psychrosphaera saromensis</name>
    <dbReference type="NCBI Taxonomy" id="716813"/>
    <lineage>
        <taxon>Bacteria</taxon>
        <taxon>Pseudomonadati</taxon>
        <taxon>Pseudomonadota</taxon>
        <taxon>Gammaproteobacteria</taxon>
        <taxon>Alteromonadales</taxon>
        <taxon>Pseudoalteromonadaceae</taxon>
        <taxon>Psychrosphaera</taxon>
    </lineage>
</organism>
<dbReference type="OrthoDB" id="9919466at2"/>
<gene>
    <name evidence="2" type="ORF">BTO11_10210</name>
</gene>
<feature type="region of interest" description="Disordered" evidence="1">
    <location>
        <begin position="31"/>
        <end position="103"/>
    </location>
</feature>
<reference evidence="2 3" key="1">
    <citation type="submission" date="2016-12" db="EMBL/GenBank/DDBJ databases">
        <title>Diversity of luminous bacteria.</title>
        <authorList>
            <person name="Yoshizawa S."/>
            <person name="Kogure K."/>
        </authorList>
    </citation>
    <scope>NUCLEOTIDE SEQUENCE [LARGE SCALE GENOMIC DNA]</scope>
    <source>
        <strain evidence="2 3">SA4-48</strain>
    </source>
</reference>
<evidence type="ECO:0000313" key="2">
    <source>
        <dbReference type="EMBL" id="PQJ53993.1"/>
    </source>
</evidence>
<protein>
    <submittedName>
        <fullName evidence="2">Uncharacterized protein</fullName>
    </submittedName>
</protein>
<proteinExistence type="predicted"/>
<name>A0A2S7UVL8_9GAMM</name>
<evidence type="ECO:0000256" key="1">
    <source>
        <dbReference type="SAM" id="MobiDB-lite"/>
    </source>
</evidence>
<dbReference type="EMBL" id="MSCH01000003">
    <property type="protein sequence ID" value="PQJ53993.1"/>
    <property type="molecule type" value="Genomic_DNA"/>
</dbReference>
<accession>A0A2S7UVL8</accession>
<keyword evidence="3" id="KW-1185">Reference proteome</keyword>
<comment type="caution">
    <text evidence="2">The sequence shown here is derived from an EMBL/GenBank/DDBJ whole genome shotgun (WGS) entry which is preliminary data.</text>
</comment>
<dbReference type="RefSeq" id="WP_105052499.1">
    <property type="nucleotide sequence ID" value="NZ_BMYG01000007.1"/>
</dbReference>
<feature type="compositionally biased region" description="Basic and acidic residues" evidence="1">
    <location>
        <begin position="47"/>
        <end position="103"/>
    </location>
</feature>
<evidence type="ECO:0000313" key="3">
    <source>
        <dbReference type="Proteomes" id="UP000239007"/>
    </source>
</evidence>
<dbReference type="AlphaFoldDB" id="A0A2S7UVL8"/>